<dbReference type="EMBL" id="BAAADS010000018">
    <property type="protein sequence ID" value="GAA0608912.1"/>
    <property type="molecule type" value="Genomic_DNA"/>
</dbReference>
<feature type="compositionally biased region" description="Basic and acidic residues" evidence="1">
    <location>
        <begin position="45"/>
        <end position="62"/>
    </location>
</feature>
<feature type="region of interest" description="Disordered" evidence="1">
    <location>
        <begin position="1"/>
        <end position="62"/>
    </location>
</feature>
<protein>
    <submittedName>
        <fullName evidence="2">Uncharacterized protein</fullName>
    </submittedName>
</protein>
<evidence type="ECO:0000256" key="1">
    <source>
        <dbReference type="SAM" id="MobiDB-lite"/>
    </source>
</evidence>
<keyword evidence="3" id="KW-1185">Reference proteome</keyword>
<feature type="compositionally biased region" description="Polar residues" evidence="1">
    <location>
        <begin position="31"/>
        <end position="44"/>
    </location>
</feature>
<organism evidence="2 3">
    <name type="scientific">Virgibacillus siamensis</name>
    <dbReference type="NCBI Taxonomy" id="480071"/>
    <lineage>
        <taxon>Bacteria</taxon>
        <taxon>Bacillati</taxon>
        <taxon>Bacillota</taxon>
        <taxon>Bacilli</taxon>
        <taxon>Bacillales</taxon>
        <taxon>Bacillaceae</taxon>
        <taxon>Virgibacillus</taxon>
    </lineage>
</organism>
<evidence type="ECO:0000313" key="2">
    <source>
        <dbReference type="EMBL" id="GAA0608912.1"/>
    </source>
</evidence>
<proteinExistence type="predicted"/>
<comment type="caution">
    <text evidence="2">The sequence shown here is derived from an EMBL/GenBank/DDBJ whole genome shotgun (WGS) entry which is preliminary data.</text>
</comment>
<gene>
    <name evidence="2" type="ORF">GCM10009001_27880</name>
</gene>
<dbReference type="Proteomes" id="UP001500866">
    <property type="component" value="Unassembled WGS sequence"/>
</dbReference>
<name>A0ABN1GD19_9BACI</name>
<sequence length="62" mass="7051">MDTPECYKKQSRKHPAHLSGENPCPPYFDQKSPNKTTINQTISQTEKKPLQKTAKAYECKVG</sequence>
<reference evidence="2 3" key="1">
    <citation type="journal article" date="2019" name="Int. J. Syst. Evol. Microbiol.">
        <title>The Global Catalogue of Microorganisms (GCM) 10K type strain sequencing project: providing services to taxonomists for standard genome sequencing and annotation.</title>
        <authorList>
            <consortium name="The Broad Institute Genomics Platform"/>
            <consortium name="The Broad Institute Genome Sequencing Center for Infectious Disease"/>
            <person name="Wu L."/>
            <person name="Ma J."/>
        </authorList>
    </citation>
    <scope>NUCLEOTIDE SEQUENCE [LARGE SCALE GENOMIC DNA]</scope>
    <source>
        <strain evidence="2 3">JCM 15395</strain>
    </source>
</reference>
<evidence type="ECO:0000313" key="3">
    <source>
        <dbReference type="Proteomes" id="UP001500866"/>
    </source>
</evidence>
<accession>A0ABN1GD19</accession>